<dbReference type="KEGG" id="bsen:DP114_14380"/>
<reference evidence="1 2" key="1">
    <citation type="submission" date="2018-06" db="EMBL/GenBank/DDBJ databases">
        <title>Comparative genomics of Brasilonema spp. strains.</title>
        <authorList>
            <person name="Alvarenga D.O."/>
            <person name="Fiore M.F."/>
            <person name="Varani A.M."/>
        </authorList>
    </citation>
    <scope>NUCLEOTIDE SEQUENCE [LARGE SCALE GENOMIC DNA]</scope>
    <source>
        <strain evidence="1 2">CENA114</strain>
    </source>
</reference>
<organism evidence="1 2">
    <name type="scientific">Brasilonema sennae CENA114</name>
    <dbReference type="NCBI Taxonomy" id="415709"/>
    <lineage>
        <taxon>Bacteria</taxon>
        <taxon>Bacillati</taxon>
        <taxon>Cyanobacteriota</taxon>
        <taxon>Cyanophyceae</taxon>
        <taxon>Nostocales</taxon>
        <taxon>Scytonemataceae</taxon>
        <taxon>Brasilonema</taxon>
        <taxon>Bromeliae group (in: Brasilonema)</taxon>
    </lineage>
</organism>
<dbReference type="AlphaFoldDB" id="A0A856MIF4"/>
<evidence type="ECO:0000313" key="2">
    <source>
        <dbReference type="Proteomes" id="UP000503129"/>
    </source>
</evidence>
<proteinExistence type="predicted"/>
<name>A0A856MIF4_9CYAN</name>
<dbReference type="EMBL" id="CP030118">
    <property type="protein sequence ID" value="QDL08927.1"/>
    <property type="molecule type" value="Genomic_DNA"/>
</dbReference>
<sequence length="79" mass="9493">MQVLKNLCYKRFFEGFHGTVNCAVNWSYAELFSYIRYSKHLALLYRDQKNLSKNLIFSAEAKIRENTLQKKEDRTIIRK</sequence>
<accession>A0A856MIF4</accession>
<protein>
    <submittedName>
        <fullName evidence="1">Uncharacterized protein</fullName>
    </submittedName>
</protein>
<gene>
    <name evidence="1" type="ORF">DP114_14380</name>
</gene>
<evidence type="ECO:0000313" key="1">
    <source>
        <dbReference type="EMBL" id="QDL08927.1"/>
    </source>
</evidence>
<keyword evidence="2" id="KW-1185">Reference proteome</keyword>
<dbReference type="Proteomes" id="UP000503129">
    <property type="component" value="Chromosome"/>
</dbReference>